<dbReference type="GO" id="GO:0008194">
    <property type="term" value="F:UDP-glycosyltransferase activity"/>
    <property type="evidence" value="ECO:0007669"/>
    <property type="project" value="InterPro"/>
</dbReference>
<evidence type="ECO:0000256" key="2">
    <source>
        <dbReference type="ARBA" id="ARBA00022679"/>
    </source>
</evidence>
<dbReference type="PANTHER" id="PTHR11926">
    <property type="entry name" value="GLUCOSYL/GLUCURONOSYL TRANSFERASES"/>
    <property type="match status" value="1"/>
</dbReference>
<evidence type="ECO:0000313" key="4">
    <source>
        <dbReference type="Proteomes" id="UP000054279"/>
    </source>
</evidence>
<accession>A0A0C9VH27</accession>
<dbReference type="HOGENOM" id="CLU_001724_12_1_1"/>
<sequence>MAINEHIVFFSVSGWGHVRALVAFACRIVQQKPDVGITIFSSGNIIDKTKIELTRYFAAGDVSKNNIRIISVQAENPNPFEHIFGTAGACVHSYQSLSRGERITCLSSGKTYQPWPKPTLVVSDVFLDVVEGVRAIDPEGVTILGWSPANNSAALRMYGPEDLGGTGDVVAKALVEAEKTEKSAKEIQNYLVYPVEGEIIDIAGIPLLYDFELVPQLKNPMMDSLHSHFSNVGYNFLRAADGVIIPGSSALEADALATLKKWQSSLGKETYVIGPLLPIDDGYKTLEESSKKNEKAASDKGSKIESFLEKTLEEHGEHSLIYISFGSIFWPDSALIWGFVDVIIEQRVPFIFACASPMAVIPDESAKKIQESGLGLLSKWAPQQLILDHKATGWFVTHCGQNSFIESLAAGVPM</sequence>
<keyword evidence="2 3" id="KW-0808">Transferase</keyword>
<dbReference type="Pfam" id="PF00201">
    <property type="entry name" value="UDPGT"/>
    <property type="match status" value="1"/>
</dbReference>
<dbReference type="OrthoDB" id="3266493at2759"/>
<gene>
    <name evidence="3" type="ORF">M422DRAFT_778556</name>
</gene>
<evidence type="ECO:0000256" key="1">
    <source>
        <dbReference type="ARBA" id="ARBA00009995"/>
    </source>
</evidence>
<keyword evidence="4" id="KW-1185">Reference proteome</keyword>
<protein>
    <submittedName>
        <fullName evidence="3">Glycosyltransferase family 1 protein</fullName>
    </submittedName>
</protein>
<name>A0A0C9VH27_SPHS4</name>
<organism evidence="3 4">
    <name type="scientific">Sphaerobolus stellatus (strain SS14)</name>
    <dbReference type="NCBI Taxonomy" id="990650"/>
    <lineage>
        <taxon>Eukaryota</taxon>
        <taxon>Fungi</taxon>
        <taxon>Dikarya</taxon>
        <taxon>Basidiomycota</taxon>
        <taxon>Agaricomycotina</taxon>
        <taxon>Agaricomycetes</taxon>
        <taxon>Phallomycetidae</taxon>
        <taxon>Geastrales</taxon>
        <taxon>Sphaerobolaceae</taxon>
        <taxon>Sphaerobolus</taxon>
    </lineage>
</organism>
<dbReference type="Gene3D" id="3.40.50.2000">
    <property type="entry name" value="Glycogen Phosphorylase B"/>
    <property type="match status" value="2"/>
</dbReference>
<evidence type="ECO:0000313" key="3">
    <source>
        <dbReference type="EMBL" id="KIJ46329.1"/>
    </source>
</evidence>
<comment type="similarity">
    <text evidence="1">Belongs to the UDP-glycosyltransferase family.</text>
</comment>
<dbReference type="SUPFAM" id="SSF53756">
    <property type="entry name" value="UDP-Glycosyltransferase/glycogen phosphorylase"/>
    <property type="match status" value="1"/>
</dbReference>
<dbReference type="EMBL" id="KN837108">
    <property type="protein sequence ID" value="KIJ46329.1"/>
    <property type="molecule type" value="Genomic_DNA"/>
</dbReference>
<reference evidence="3 4" key="1">
    <citation type="submission" date="2014-06" db="EMBL/GenBank/DDBJ databases">
        <title>Evolutionary Origins and Diversification of the Mycorrhizal Mutualists.</title>
        <authorList>
            <consortium name="DOE Joint Genome Institute"/>
            <consortium name="Mycorrhizal Genomics Consortium"/>
            <person name="Kohler A."/>
            <person name="Kuo A."/>
            <person name="Nagy L.G."/>
            <person name="Floudas D."/>
            <person name="Copeland A."/>
            <person name="Barry K.W."/>
            <person name="Cichocki N."/>
            <person name="Veneault-Fourrey C."/>
            <person name="LaButti K."/>
            <person name="Lindquist E.A."/>
            <person name="Lipzen A."/>
            <person name="Lundell T."/>
            <person name="Morin E."/>
            <person name="Murat C."/>
            <person name="Riley R."/>
            <person name="Ohm R."/>
            <person name="Sun H."/>
            <person name="Tunlid A."/>
            <person name="Henrissat B."/>
            <person name="Grigoriev I.V."/>
            <person name="Hibbett D.S."/>
            <person name="Martin F."/>
        </authorList>
    </citation>
    <scope>NUCLEOTIDE SEQUENCE [LARGE SCALE GENOMIC DNA]</scope>
    <source>
        <strain evidence="3 4">SS14</strain>
    </source>
</reference>
<dbReference type="Proteomes" id="UP000054279">
    <property type="component" value="Unassembled WGS sequence"/>
</dbReference>
<proteinExistence type="inferred from homology"/>
<dbReference type="AlphaFoldDB" id="A0A0C9VH27"/>
<dbReference type="InterPro" id="IPR002213">
    <property type="entry name" value="UDP_glucos_trans"/>
</dbReference>
<dbReference type="PANTHER" id="PTHR11926:SF774">
    <property type="entry name" value="UDP-GLYCOSYLTRANSFERASE 85A1-RELATED"/>
    <property type="match status" value="1"/>
</dbReference>